<evidence type="ECO:0000313" key="2">
    <source>
        <dbReference type="Proteomes" id="UP000605099"/>
    </source>
</evidence>
<name>A0ABQ2JSP5_9SPHN</name>
<sequence>MTTIVYGECIGLRDSTSVRISSLACQGCELETDHGAALNEGEVSLWIGAIGPFSATATCRDANHLSLRFQAPLDPAILRHFHS</sequence>
<organism evidence="1 2">
    <name type="scientific">Novosphingobium indicum</name>
    <dbReference type="NCBI Taxonomy" id="462949"/>
    <lineage>
        <taxon>Bacteria</taxon>
        <taxon>Pseudomonadati</taxon>
        <taxon>Pseudomonadota</taxon>
        <taxon>Alphaproteobacteria</taxon>
        <taxon>Sphingomonadales</taxon>
        <taxon>Sphingomonadaceae</taxon>
        <taxon>Novosphingobium</taxon>
    </lineage>
</organism>
<keyword evidence="2" id="KW-1185">Reference proteome</keyword>
<comment type="caution">
    <text evidence="1">The sequence shown here is derived from an EMBL/GenBank/DDBJ whole genome shotgun (WGS) entry which is preliminary data.</text>
</comment>
<dbReference type="EMBL" id="BMLK01000013">
    <property type="protein sequence ID" value="GGN54050.1"/>
    <property type="molecule type" value="Genomic_DNA"/>
</dbReference>
<gene>
    <name evidence="1" type="ORF">GCM10011349_29320</name>
</gene>
<evidence type="ECO:0008006" key="3">
    <source>
        <dbReference type="Google" id="ProtNLM"/>
    </source>
</evidence>
<accession>A0ABQ2JSP5</accession>
<proteinExistence type="predicted"/>
<reference evidence="2" key="1">
    <citation type="journal article" date="2019" name="Int. J. Syst. Evol. Microbiol.">
        <title>The Global Catalogue of Microorganisms (GCM) 10K type strain sequencing project: providing services to taxonomists for standard genome sequencing and annotation.</title>
        <authorList>
            <consortium name="The Broad Institute Genomics Platform"/>
            <consortium name="The Broad Institute Genome Sequencing Center for Infectious Disease"/>
            <person name="Wu L."/>
            <person name="Ma J."/>
        </authorList>
    </citation>
    <scope>NUCLEOTIDE SEQUENCE [LARGE SCALE GENOMIC DNA]</scope>
    <source>
        <strain evidence="2">CGMCC 1.6784</strain>
    </source>
</reference>
<evidence type="ECO:0000313" key="1">
    <source>
        <dbReference type="EMBL" id="GGN54050.1"/>
    </source>
</evidence>
<protein>
    <recommendedName>
        <fullName evidence="3">PilZ domain-containing protein</fullName>
    </recommendedName>
</protein>
<dbReference type="Proteomes" id="UP000605099">
    <property type="component" value="Unassembled WGS sequence"/>
</dbReference>
<dbReference type="RefSeq" id="WP_229710392.1">
    <property type="nucleotide sequence ID" value="NZ_BMLK01000013.1"/>
</dbReference>